<evidence type="ECO:0000313" key="3">
    <source>
        <dbReference type="Proteomes" id="UP001597459"/>
    </source>
</evidence>
<dbReference type="PANTHER" id="PTHR43471">
    <property type="entry name" value="ABC TRANSPORTER PERMEASE"/>
    <property type="match status" value="1"/>
</dbReference>
<comment type="caution">
    <text evidence="2">The sequence shown here is derived from an EMBL/GenBank/DDBJ whole genome shotgun (WGS) entry which is preliminary data.</text>
</comment>
<keyword evidence="1" id="KW-0812">Transmembrane</keyword>
<proteinExistence type="predicted"/>
<keyword evidence="1" id="KW-0472">Membrane</keyword>
<feature type="transmembrane region" description="Helical" evidence="1">
    <location>
        <begin position="446"/>
        <end position="464"/>
    </location>
</feature>
<evidence type="ECO:0000256" key="1">
    <source>
        <dbReference type="SAM" id="Phobius"/>
    </source>
</evidence>
<sequence>MLSYNFKYELKTLIRSKWIQALSGILLVVMLFAGFNGKQKVDKRHYDIQKVKEQVAEDDREMISLLDSVAQGHKISVSPWRIPTSPMVVANYYPRVVSMSPQALTFTAVGQSDLFTHYVQPKVYGDDFSLNYTEMSSPVQLLFGSFDLSFVIIYLLPLLIIAFTYNILSNEKESGSLKILASQPMSIYIWLLQKLLLRFFWLAIITLFIITLTFLLNDFSFTDNLGSFLSFAGLVTVYMLFWFSVSFIVNLLVGSSAKNAISLLGLWVLIVLMLPAIVSQLGNTIYPVPSRTKMINEIRTIKAEAKKQQDKILDNYLRDHPEYATNNSGNYSFWHKYIASQKLVKDKIAPLVADYDLQLEKQQQWIQQWQYISPSIILQQSFNQLAGTSTASYEDFRKQVIGFSEKWKEHFIPMLYKDKTFKSSLVKELPTFSYTPYRYDKGGQHLFILLIFPILIGAIGWYFFNNKLKKGSVIT</sequence>
<keyword evidence="1" id="KW-1133">Transmembrane helix</keyword>
<gene>
    <name evidence="2" type="ORF">ACFSTE_08895</name>
</gene>
<dbReference type="Pfam" id="PF12040">
    <property type="entry name" value="DUF3526"/>
    <property type="match status" value="1"/>
</dbReference>
<dbReference type="InterPro" id="IPR021913">
    <property type="entry name" value="DUF3526"/>
</dbReference>
<feature type="transmembrane region" description="Helical" evidence="1">
    <location>
        <begin position="195"/>
        <end position="216"/>
    </location>
</feature>
<feature type="transmembrane region" description="Helical" evidence="1">
    <location>
        <begin position="228"/>
        <end position="252"/>
    </location>
</feature>
<reference evidence="3" key="1">
    <citation type="journal article" date="2019" name="Int. J. Syst. Evol. Microbiol.">
        <title>The Global Catalogue of Microorganisms (GCM) 10K type strain sequencing project: providing services to taxonomists for standard genome sequencing and annotation.</title>
        <authorList>
            <consortium name="The Broad Institute Genomics Platform"/>
            <consortium name="The Broad Institute Genome Sequencing Center for Infectious Disease"/>
            <person name="Wu L."/>
            <person name="Ma J."/>
        </authorList>
    </citation>
    <scope>NUCLEOTIDE SEQUENCE [LARGE SCALE GENOMIC DNA]</scope>
    <source>
        <strain evidence="3">KCTC 42423</strain>
    </source>
</reference>
<feature type="transmembrane region" description="Helical" evidence="1">
    <location>
        <begin position="18"/>
        <end position="35"/>
    </location>
</feature>
<dbReference type="EMBL" id="JBHULX010000013">
    <property type="protein sequence ID" value="MFD2590945.1"/>
    <property type="molecule type" value="Genomic_DNA"/>
</dbReference>
<organism evidence="2 3">
    <name type="scientific">Aquimarina hainanensis</name>
    <dbReference type="NCBI Taxonomy" id="1578017"/>
    <lineage>
        <taxon>Bacteria</taxon>
        <taxon>Pseudomonadati</taxon>
        <taxon>Bacteroidota</taxon>
        <taxon>Flavobacteriia</taxon>
        <taxon>Flavobacteriales</taxon>
        <taxon>Flavobacteriaceae</taxon>
        <taxon>Aquimarina</taxon>
    </lineage>
</organism>
<accession>A0ABW5N5P3</accession>
<dbReference type="Proteomes" id="UP001597459">
    <property type="component" value="Unassembled WGS sequence"/>
</dbReference>
<protein>
    <submittedName>
        <fullName evidence="2">DUF3526 domain-containing protein</fullName>
    </submittedName>
</protein>
<name>A0ABW5N5P3_9FLAO</name>
<dbReference type="RefSeq" id="WP_378258798.1">
    <property type="nucleotide sequence ID" value="NZ_JBHSJV010000001.1"/>
</dbReference>
<dbReference type="PANTHER" id="PTHR43471:SF14">
    <property type="entry name" value="ABC-2 TYPE TRANSPORT SYSTEM PERMEASE PROTEIN"/>
    <property type="match status" value="1"/>
</dbReference>
<evidence type="ECO:0000313" key="2">
    <source>
        <dbReference type="EMBL" id="MFD2590945.1"/>
    </source>
</evidence>
<feature type="transmembrane region" description="Helical" evidence="1">
    <location>
        <begin position="264"/>
        <end position="286"/>
    </location>
</feature>
<feature type="transmembrane region" description="Helical" evidence="1">
    <location>
        <begin position="141"/>
        <end position="168"/>
    </location>
</feature>
<keyword evidence="3" id="KW-1185">Reference proteome</keyword>